<dbReference type="Proteomes" id="UP000192472">
    <property type="component" value="Unassembled WGS sequence"/>
</dbReference>
<dbReference type="InterPro" id="IPR015422">
    <property type="entry name" value="PyrdxlP-dep_Trfase_small"/>
</dbReference>
<dbReference type="InterPro" id="IPR015421">
    <property type="entry name" value="PyrdxlP-dep_Trfase_major"/>
</dbReference>
<gene>
    <name evidence="5" type="ORF">SAMN04488029_3623</name>
</gene>
<dbReference type="AlphaFoldDB" id="A0A1W2GN41"/>
<dbReference type="InterPro" id="IPR000653">
    <property type="entry name" value="DegT/StrS_aminotransferase"/>
</dbReference>
<feature type="modified residue" description="N6-(pyridoxal phosphate)lysine" evidence="3">
    <location>
        <position position="187"/>
    </location>
</feature>
<dbReference type="InterPro" id="IPR015424">
    <property type="entry name" value="PyrdxlP-dep_Trfase"/>
</dbReference>
<dbReference type="OrthoDB" id="9810913at2"/>
<dbReference type="PANTHER" id="PTHR30244">
    <property type="entry name" value="TRANSAMINASE"/>
    <property type="match status" value="1"/>
</dbReference>
<evidence type="ECO:0000313" key="5">
    <source>
        <dbReference type="EMBL" id="SMD38083.1"/>
    </source>
</evidence>
<dbReference type="Gene3D" id="3.90.1150.10">
    <property type="entry name" value="Aspartate Aminotransferase, domain 1"/>
    <property type="match status" value="1"/>
</dbReference>
<sequence length="382" mass="42511">MKQERIYLSPPHQTGDEIKAFQKVLDTNWLAPMGPDLRRFEEEICQATGFKYAVAMSSGTAALHLGLRILGVSTGDVVLSSDLTFAGAVNPIKYQGATPVFIDAEAESWNIDPGLVEDYLSKTKEVRAIIPTHLYGMPADVKRLKKIGRDHGVKLLHDLAECLSGTVNSEQIGKIVDRGILSFNGNKLITTSGGGAFVTNHKEEADQALYLATQAKSSTFDYHHETVGYNYRMSNVLAALGLSQIKTLSERVEKKQQIFETYQSALVPLGCEFQMEANDIKSDRWLTCILFNDKMDVDIESIVHQMNAFNIEVRPLWKPMHLQPVFDKEKVIGSDISKGLYKRGLCLPSGCGLTSAQQSFVIEKLKSVCLYSVNFRENDDPR</sequence>
<evidence type="ECO:0000256" key="4">
    <source>
        <dbReference type="RuleBase" id="RU004508"/>
    </source>
</evidence>
<dbReference type="GO" id="GO:0008483">
    <property type="term" value="F:transaminase activity"/>
    <property type="evidence" value="ECO:0007669"/>
    <property type="project" value="TreeGrafter"/>
</dbReference>
<protein>
    <submittedName>
        <fullName evidence="5">dTDP-4-amino-4,6-dideoxygalactose transaminase</fullName>
    </submittedName>
</protein>
<dbReference type="EMBL" id="FWYF01000004">
    <property type="protein sequence ID" value="SMD38083.1"/>
    <property type="molecule type" value="Genomic_DNA"/>
</dbReference>
<dbReference type="PIRSF" id="PIRSF000390">
    <property type="entry name" value="PLP_StrS"/>
    <property type="match status" value="1"/>
</dbReference>
<dbReference type="GO" id="GO:0000271">
    <property type="term" value="P:polysaccharide biosynthetic process"/>
    <property type="evidence" value="ECO:0007669"/>
    <property type="project" value="TreeGrafter"/>
</dbReference>
<dbReference type="PANTHER" id="PTHR30244:SF34">
    <property type="entry name" value="DTDP-4-AMINO-4,6-DIDEOXYGALACTOSE TRANSAMINASE"/>
    <property type="match status" value="1"/>
</dbReference>
<proteinExistence type="inferred from homology"/>
<organism evidence="5 6">
    <name type="scientific">Reichenbachiella faecimaris</name>
    <dbReference type="NCBI Taxonomy" id="692418"/>
    <lineage>
        <taxon>Bacteria</taxon>
        <taxon>Pseudomonadati</taxon>
        <taxon>Bacteroidota</taxon>
        <taxon>Cytophagia</taxon>
        <taxon>Cytophagales</taxon>
        <taxon>Reichenbachiellaceae</taxon>
        <taxon>Reichenbachiella</taxon>
    </lineage>
</organism>
<dbReference type="SUPFAM" id="SSF53383">
    <property type="entry name" value="PLP-dependent transferases"/>
    <property type="match status" value="1"/>
</dbReference>
<dbReference type="RefSeq" id="WP_084374247.1">
    <property type="nucleotide sequence ID" value="NZ_FWYF01000004.1"/>
</dbReference>
<feature type="active site" description="Proton acceptor" evidence="2">
    <location>
        <position position="187"/>
    </location>
</feature>
<evidence type="ECO:0000313" key="6">
    <source>
        <dbReference type="Proteomes" id="UP000192472"/>
    </source>
</evidence>
<dbReference type="Gene3D" id="3.40.640.10">
    <property type="entry name" value="Type I PLP-dependent aspartate aminotransferase-like (Major domain)"/>
    <property type="match status" value="1"/>
</dbReference>
<keyword evidence="3 4" id="KW-0663">Pyridoxal phosphate</keyword>
<dbReference type="CDD" id="cd00616">
    <property type="entry name" value="AHBA_syn"/>
    <property type="match status" value="1"/>
</dbReference>
<dbReference type="Pfam" id="PF01041">
    <property type="entry name" value="DegT_DnrJ_EryC1"/>
    <property type="match status" value="1"/>
</dbReference>
<reference evidence="5 6" key="1">
    <citation type="submission" date="2017-04" db="EMBL/GenBank/DDBJ databases">
        <authorList>
            <person name="Afonso C.L."/>
            <person name="Miller P.J."/>
            <person name="Scott M.A."/>
            <person name="Spackman E."/>
            <person name="Goraichik I."/>
            <person name="Dimitrov K.M."/>
            <person name="Suarez D.L."/>
            <person name="Swayne D.E."/>
        </authorList>
    </citation>
    <scope>NUCLEOTIDE SEQUENCE [LARGE SCALE GENOMIC DNA]</scope>
    <source>
        <strain evidence="5 6">DSM 26133</strain>
    </source>
</reference>
<evidence type="ECO:0000256" key="1">
    <source>
        <dbReference type="ARBA" id="ARBA00037999"/>
    </source>
</evidence>
<evidence type="ECO:0000256" key="2">
    <source>
        <dbReference type="PIRSR" id="PIRSR000390-1"/>
    </source>
</evidence>
<accession>A0A1W2GN41</accession>
<dbReference type="GO" id="GO:0030170">
    <property type="term" value="F:pyridoxal phosphate binding"/>
    <property type="evidence" value="ECO:0007669"/>
    <property type="project" value="TreeGrafter"/>
</dbReference>
<comment type="similarity">
    <text evidence="1 4">Belongs to the DegT/DnrJ/EryC1 family.</text>
</comment>
<name>A0A1W2GN41_REIFA</name>
<keyword evidence="6" id="KW-1185">Reference proteome</keyword>
<evidence type="ECO:0000256" key="3">
    <source>
        <dbReference type="PIRSR" id="PIRSR000390-2"/>
    </source>
</evidence>
<dbReference type="STRING" id="692418.SAMN04488029_3623"/>